<dbReference type="EMBL" id="KQ976421">
    <property type="protein sequence ID" value="KYM89118.1"/>
    <property type="molecule type" value="Genomic_DNA"/>
</dbReference>
<dbReference type="Pfam" id="PF20700">
    <property type="entry name" value="Mutator"/>
    <property type="match status" value="1"/>
</dbReference>
<gene>
    <name evidence="2" type="ORF">ALC53_02501</name>
</gene>
<reference evidence="2 3" key="1">
    <citation type="submission" date="2015-09" db="EMBL/GenBank/DDBJ databases">
        <title>Atta colombica WGS genome.</title>
        <authorList>
            <person name="Nygaard S."/>
            <person name="Hu H."/>
            <person name="Boomsma J."/>
            <person name="Zhang G."/>
        </authorList>
    </citation>
    <scope>NUCLEOTIDE SEQUENCE [LARGE SCALE GENOMIC DNA]</scope>
    <source>
        <strain evidence="2">Treedump-2</strain>
        <tissue evidence="2">Whole body</tissue>
    </source>
</reference>
<feature type="domain" description="Mutator-like transposase" evidence="1">
    <location>
        <begin position="109"/>
        <end position="228"/>
    </location>
</feature>
<sequence>MIPVVQSTYSNHQKYITQGRFICLRFFSKTSRGNKRNTEKEYEDTSELMFPETARGKKGDFTVCVSSITGYCTGKILDFIVKLRYCKECAYWSTRQNTAEYEETLPSFAVNYTNYIGDGDSKTYSAIVNTVPYGNSININKKKCVGRSEAYRQSTPSIKSKNKDLGGRNKLIGKMIGKLSIYYDLAIRRNCDSKDKIKTSIWETFYHYSSTDEKSHLENCLEDSDSWCNWQRAKADIENDIYRNVILLHMVELKKKI</sequence>
<keyword evidence="3" id="KW-1185">Reference proteome</keyword>
<accession>A0A195BSJ1</accession>
<protein>
    <recommendedName>
        <fullName evidence="1">Mutator-like transposase domain-containing protein</fullName>
    </recommendedName>
</protein>
<organism evidence="2 3">
    <name type="scientific">Atta colombica</name>
    <dbReference type="NCBI Taxonomy" id="520822"/>
    <lineage>
        <taxon>Eukaryota</taxon>
        <taxon>Metazoa</taxon>
        <taxon>Ecdysozoa</taxon>
        <taxon>Arthropoda</taxon>
        <taxon>Hexapoda</taxon>
        <taxon>Insecta</taxon>
        <taxon>Pterygota</taxon>
        <taxon>Neoptera</taxon>
        <taxon>Endopterygota</taxon>
        <taxon>Hymenoptera</taxon>
        <taxon>Apocrita</taxon>
        <taxon>Aculeata</taxon>
        <taxon>Formicoidea</taxon>
        <taxon>Formicidae</taxon>
        <taxon>Myrmicinae</taxon>
        <taxon>Atta</taxon>
    </lineage>
</organism>
<dbReference type="Proteomes" id="UP000078540">
    <property type="component" value="Unassembled WGS sequence"/>
</dbReference>
<evidence type="ECO:0000313" key="3">
    <source>
        <dbReference type="Proteomes" id="UP000078540"/>
    </source>
</evidence>
<evidence type="ECO:0000313" key="2">
    <source>
        <dbReference type="EMBL" id="KYM89118.1"/>
    </source>
</evidence>
<dbReference type="AlphaFoldDB" id="A0A195BSJ1"/>
<dbReference type="InterPro" id="IPR049012">
    <property type="entry name" value="Mutator_transp_dom"/>
</dbReference>
<name>A0A195BSJ1_9HYME</name>
<evidence type="ECO:0000259" key="1">
    <source>
        <dbReference type="Pfam" id="PF20700"/>
    </source>
</evidence>
<proteinExistence type="predicted"/>